<feature type="transmembrane region" description="Helical" evidence="1">
    <location>
        <begin position="23"/>
        <end position="43"/>
    </location>
</feature>
<dbReference type="Pfam" id="PF02254">
    <property type="entry name" value="TrkA_N"/>
    <property type="match status" value="1"/>
</dbReference>
<dbReference type="PANTHER" id="PTHR43833">
    <property type="entry name" value="POTASSIUM CHANNEL PROTEIN 2-RELATED-RELATED"/>
    <property type="match status" value="1"/>
</dbReference>
<feature type="domain" description="Ryanodine receptor Ryr" evidence="2">
    <location>
        <begin position="532"/>
        <end position="603"/>
    </location>
</feature>
<name>A0A2I2L2E1_9ACTN</name>
<dbReference type="PANTHER" id="PTHR43833:SF11">
    <property type="entry name" value="VOLTAGE-GATED POTASSIUM CHANNEL KCH"/>
    <property type="match status" value="1"/>
</dbReference>
<dbReference type="InterPro" id="IPR050721">
    <property type="entry name" value="Trk_Ktr_HKT_K-transport"/>
</dbReference>
<dbReference type="GO" id="GO:0006813">
    <property type="term" value="P:potassium ion transport"/>
    <property type="evidence" value="ECO:0007669"/>
    <property type="project" value="InterPro"/>
</dbReference>
<sequence length="612" mass="66363">MSPAVSRRGTLVGRLARWLRHHLLGVFAVLGVVAFTLGLVGTYREFRADPQTFSWANVVFFTATLFIADGTIFQNLGHYPLSLEIARFLAPIATTVGVADAVSTVFAQRFERFRARRARRHVVVCGTGPTASALVDKLSRAKQVVLVAEDAQREYPDAELPPGLLRVVGDPVEPLVLAQAGVARAEVIYGCLPDTSSNLGIALAARRLAVDRAESPLRCLAQVGDLSLIPHLRARRIGLTDDPGFRLDFFAIEVLGAHALLQRHPPAWASPERTGPPTSPAAPLVVIGLSGLGRALVTELARRWQAAVGADGPLLPLAVSGPDATEAVTTMREREPALGRVRLTAHDTRRGALPPAVTDPPGDQPPPEFVYVCDGDEELALLAGLDAAQALDRRFGVARTTIVVRTGRQRSLHDVFGGSASRRPPAVAGPLLANLRDGVRFFAVNDEALPLDLGDTDFVDRLAQASHAHYVEAELRAGIEMGSRQAMVPWADLPDDLRDANRAQAAHVGEILRAQALMLMPVDAAETDFAFTEAEVEELALLEHDRWRRERSTRGYQLGPVRQDGIDRRHPALVDWSALAEADQERARRAVRVLPTILAHAGLRIVRLNDPT</sequence>
<protein>
    <submittedName>
        <fullName evidence="4">K+ transport system, NAD-binding component</fullName>
    </submittedName>
</protein>
<evidence type="ECO:0000256" key="1">
    <source>
        <dbReference type="SAM" id="Phobius"/>
    </source>
</evidence>
<dbReference type="SUPFAM" id="SSF51735">
    <property type="entry name" value="NAD(P)-binding Rossmann-fold domains"/>
    <property type="match status" value="1"/>
</dbReference>
<keyword evidence="1" id="KW-0472">Membrane</keyword>
<dbReference type="InterPro" id="IPR036291">
    <property type="entry name" value="NAD(P)-bd_dom_sf"/>
</dbReference>
<evidence type="ECO:0000259" key="2">
    <source>
        <dbReference type="Pfam" id="PF02026"/>
    </source>
</evidence>
<dbReference type="Gene3D" id="6.20.350.10">
    <property type="match status" value="1"/>
</dbReference>
<keyword evidence="1" id="KW-0812">Transmembrane</keyword>
<dbReference type="EMBL" id="FZMO01000559">
    <property type="protein sequence ID" value="SNQ52082.1"/>
    <property type="molecule type" value="Genomic_DNA"/>
</dbReference>
<dbReference type="InterPro" id="IPR003148">
    <property type="entry name" value="RCK_N"/>
</dbReference>
<organism evidence="4 5">
    <name type="scientific">Frankia canadensis</name>
    <dbReference type="NCBI Taxonomy" id="1836972"/>
    <lineage>
        <taxon>Bacteria</taxon>
        <taxon>Bacillati</taxon>
        <taxon>Actinomycetota</taxon>
        <taxon>Actinomycetes</taxon>
        <taxon>Frankiales</taxon>
        <taxon>Frankiaceae</taxon>
        <taxon>Frankia</taxon>
    </lineage>
</organism>
<reference evidence="4 5" key="1">
    <citation type="submission" date="2017-06" db="EMBL/GenBank/DDBJ databases">
        <authorList>
            <person name="Kim H.J."/>
            <person name="Triplett B.A."/>
        </authorList>
    </citation>
    <scope>NUCLEOTIDE SEQUENCE [LARGE SCALE GENOMIC DNA]</scope>
    <source>
        <strain evidence="4">FRACA_ARgP5</strain>
    </source>
</reference>
<proteinExistence type="predicted"/>
<feature type="transmembrane region" description="Helical" evidence="1">
    <location>
        <begin position="55"/>
        <end position="73"/>
    </location>
</feature>
<feature type="domain" description="RCK N-terminal" evidence="3">
    <location>
        <begin position="122"/>
        <end position="210"/>
    </location>
</feature>
<feature type="transmembrane region" description="Helical" evidence="1">
    <location>
        <begin position="85"/>
        <end position="107"/>
    </location>
</feature>
<evidence type="ECO:0000313" key="5">
    <source>
        <dbReference type="Proteomes" id="UP000234331"/>
    </source>
</evidence>
<accession>A0A2I2L2E1</accession>
<gene>
    <name evidence="4" type="ORF">FRACA_900010</name>
</gene>
<dbReference type="Pfam" id="PF02026">
    <property type="entry name" value="RyR"/>
    <property type="match status" value="1"/>
</dbReference>
<evidence type="ECO:0000313" key="4">
    <source>
        <dbReference type="EMBL" id="SNQ52082.1"/>
    </source>
</evidence>
<dbReference type="InterPro" id="IPR003032">
    <property type="entry name" value="Ryanodine_rcpt"/>
</dbReference>
<dbReference type="OrthoDB" id="4228364at2"/>
<keyword evidence="1" id="KW-1133">Transmembrane helix</keyword>
<dbReference type="Gene3D" id="3.40.50.720">
    <property type="entry name" value="NAD(P)-binding Rossmann-like Domain"/>
    <property type="match status" value="1"/>
</dbReference>
<dbReference type="AlphaFoldDB" id="A0A2I2L2E1"/>
<evidence type="ECO:0000259" key="3">
    <source>
        <dbReference type="Pfam" id="PF02254"/>
    </source>
</evidence>
<keyword evidence="5" id="KW-1185">Reference proteome</keyword>
<dbReference type="Proteomes" id="UP000234331">
    <property type="component" value="Unassembled WGS sequence"/>
</dbReference>